<feature type="region of interest" description="Disordered" evidence="1">
    <location>
        <begin position="1"/>
        <end position="21"/>
    </location>
</feature>
<sequence>MRAFDLDPIGERHGGTPTYPWRKGPARTLLATRRQLREMGLSGVRAGSLEGLEARIGACQQATGGILALRKPRGILAITAKGRLTVRRPGIRHVVYLDEVTHGLAADWLRERHRRWPFSSNPHLIVNQITAMDANGPGTSRGTIKNIFEQLGLNPRQVRIDRIFHEAQLTADPLHLIRLFGISEVTAVRYVQAAHPERTAKPLR</sequence>
<comment type="caution">
    <text evidence="2">The sequence shown here is derived from an EMBL/GenBank/DDBJ whole genome shotgun (WGS) entry which is preliminary data.</text>
</comment>
<proteinExistence type="predicted"/>
<dbReference type="Proteomes" id="UP001500037">
    <property type="component" value="Unassembled WGS sequence"/>
</dbReference>
<keyword evidence="3" id="KW-1185">Reference proteome</keyword>
<gene>
    <name evidence="2" type="ORF">GCM10009665_25290</name>
</gene>
<evidence type="ECO:0000313" key="2">
    <source>
        <dbReference type="EMBL" id="GAA1233947.1"/>
    </source>
</evidence>
<evidence type="ECO:0000313" key="3">
    <source>
        <dbReference type="Proteomes" id="UP001500037"/>
    </source>
</evidence>
<dbReference type="RefSeq" id="WP_344441515.1">
    <property type="nucleotide sequence ID" value="NZ_BAAALF010000034.1"/>
</dbReference>
<dbReference type="EMBL" id="BAAALF010000034">
    <property type="protein sequence ID" value="GAA1233947.1"/>
    <property type="molecule type" value="Genomic_DNA"/>
</dbReference>
<reference evidence="2 3" key="1">
    <citation type="journal article" date="2019" name="Int. J. Syst. Evol. Microbiol.">
        <title>The Global Catalogue of Microorganisms (GCM) 10K type strain sequencing project: providing services to taxonomists for standard genome sequencing and annotation.</title>
        <authorList>
            <consortium name="The Broad Institute Genomics Platform"/>
            <consortium name="The Broad Institute Genome Sequencing Center for Infectious Disease"/>
            <person name="Wu L."/>
            <person name="Ma J."/>
        </authorList>
    </citation>
    <scope>NUCLEOTIDE SEQUENCE [LARGE SCALE GENOMIC DNA]</scope>
    <source>
        <strain evidence="2 3">JCM 13004</strain>
    </source>
</reference>
<protein>
    <submittedName>
        <fullName evidence="2">Uncharacterized protein</fullName>
    </submittedName>
</protein>
<organism evidence="2 3">
    <name type="scientific">Kitasatospora nipponensis</name>
    <dbReference type="NCBI Taxonomy" id="258049"/>
    <lineage>
        <taxon>Bacteria</taxon>
        <taxon>Bacillati</taxon>
        <taxon>Actinomycetota</taxon>
        <taxon>Actinomycetes</taxon>
        <taxon>Kitasatosporales</taxon>
        <taxon>Streptomycetaceae</taxon>
        <taxon>Kitasatospora</taxon>
    </lineage>
</organism>
<evidence type="ECO:0000256" key="1">
    <source>
        <dbReference type="SAM" id="MobiDB-lite"/>
    </source>
</evidence>
<accession>A0ABN1W6T8</accession>
<name>A0ABN1W6T8_9ACTN</name>